<evidence type="ECO:0000313" key="3">
    <source>
        <dbReference type="Proteomes" id="UP000297900"/>
    </source>
</evidence>
<sequence length="304" mass="35115">MEDGGVDLKKAQFVVEYGNDHPSLERLAGMLNRTLVGTENPVGSVEWELCREDGYIRCQFPLGPGPQDKKKYCDRVGRVLAEYMLSDQEPSLLRSLYQTRLGLKDEVETDLLIAEAVSLLDGEPEIGEVWMGRGRERRLQKLASRFSLYLEDHERLHLDGFLRFRLSDYRAEVQEAAETAIEERLMERQYQEFMTLLKSMVEWQETRTSTVHVLHSGGHAFRLLDEEMRPLEQENPDLNGSEKRGHLEVREEEQEEESRVVSRLLAASPRQLYIHTKEPESQVIRTIIGIFGDRAAFYPDLPAH</sequence>
<accession>A0A4Y8M2K0</accession>
<evidence type="ECO:0008006" key="4">
    <source>
        <dbReference type="Google" id="ProtNLM"/>
    </source>
</evidence>
<reference evidence="2 3" key="1">
    <citation type="submission" date="2019-03" db="EMBL/GenBank/DDBJ databases">
        <title>Cohnella endophytica sp. nov., a novel endophytic bacterium isolated from bark of Sonneratia apetala.</title>
        <authorList>
            <person name="Tuo L."/>
        </authorList>
    </citation>
    <scope>NUCLEOTIDE SEQUENCE [LARGE SCALE GENOMIC DNA]</scope>
    <source>
        <strain evidence="2 3">CCTCC AB 208254</strain>
    </source>
</reference>
<feature type="compositionally biased region" description="Basic and acidic residues" evidence="1">
    <location>
        <begin position="240"/>
        <end position="249"/>
    </location>
</feature>
<dbReference type="AlphaFoldDB" id="A0A4Y8M2K0"/>
<dbReference type="EMBL" id="SOMN01000007">
    <property type="protein sequence ID" value="TFE28073.1"/>
    <property type="molecule type" value="Genomic_DNA"/>
</dbReference>
<dbReference type="Proteomes" id="UP000297900">
    <property type="component" value="Unassembled WGS sequence"/>
</dbReference>
<organism evidence="2 3">
    <name type="scientific">Cohnella luojiensis</name>
    <dbReference type="NCBI Taxonomy" id="652876"/>
    <lineage>
        <taxon>Bacteria</taxon>
        <taxon>Bacillati</taxon>
        <taxon>Bacillota</taxon>
        <taxon>Bacilli</taxon>
        <taxon>Bacillales</taxon>
        <taxon>Paenibacillaceae</taxon>
        <taxon>Cohnella</taxon>
    </lineage>
</organism>
<protein>
    <recommendedName>
        <fullName evidence="4">Sporulation protein</fullName>
    </recommendedName>
</protein>
<feature type="region of interest" description="Disordered" evidence="1">
    <location>
        <begin position="233"/>
        <end position="255"/>
    </location>
</feature>
<dbReference type="OrthoDB" id="2986513at2"/>
<evidence type="ECO:0000313" key="2">
    <source>
        <dbReference type="EMBL" id="TFE28073.1"/>
    </source>
</evidence>
<dbReference type="InterPro" id="IPR014199">
    <property type="entry name" value="Spore_YtxC"/>
</dbReference>
<proteinExistence type="predicted"/>
<gene>
    <name evidence="2" type="ORF">E2980_07565</name>
</gene>
<dbReference type="Pfam" id="PF08812">
    <property type="entry name" value="YtxC"/>
    <property type="match status" value="1"/>
</dbReference>
<keyword evidence="3" id="KW-1185">Reference proteome</keyword>
<evidence type="ECO:0000256" key="1">
    <source>
        <dbReference type="SAM" id="MobiDB-lite"/>
    </source>
</evidence>
<name>A0A4Y8M2K0_9BACL</name>
<comment type="caution">
    <text evidence="2">The sequence shown here is derived from an EMBL/GenBank/DDBJ whole genome shotgun (WGS) entry which is preliminary data.</text>
</comment>